<keyword evidence="3" id="KW-1185">Reference proteome</keyword>
<dbReference type="RefSeq" id="WP_184075281.1">
    <property type="nucleotide sequence ID" value="NZ_JACHDS010000001.1"/>
</dbReference>
<protein>
    <recommendedName>
        <fullName evidence="1">Aminoglycoside phosphotransferase domain-containing protein</fullName>
    </recommendedName>
</protein>
<evidence type="ECO:0000313" key="2">
    <source>
        <dbReference type="EMBL" id="MBB6171958.1"/>
    </source>
</evidence>
<dbReference type="EMBL" id="JACHDS010000001">
    <property type="protein sequence ID" value="MBB6171958.1"/>
    <property type="molecule type" value="Genomic_DNA"/>
</dbReference>
<dbReference type="Pfam" id="PF01636">
    <property type="entry name" value="APH"/>
    <property type="match status" value="1"/>
</dbReference>
<dbReference type="AlphaFoldDB" id="A0A7W9YH01"/>
<evidence type="ECO:0000313" key="3">
    <source>
        <dbReference type="Proteomes" id="UP000546642"/>
    </source>
</evidence>
<dbReference type="InterPro" id="IPR011009">
    <property type="entry name" value="Kinase-like_dom_sf"/>
</dbReference>
<reference evidence="2 3" key="1">
    <citation type="submission" date="2020-08" db="EMBL/GenBank/DDBJ databases">
        <title>Sequencing the genomes of 1000 actinobacteria strains.</title>
        <authorList>
            <person name="Klenk H.-P."/>
        </authorList>
    </citation>
    <scope>NUCLEOTIDE SEQUENCE [LARGE SCALE GENOMIC DNA]</scope>
    <source>
        <strain evidence="2 3">DSM 46659</strain>
    </source>
</reference>
<gene>
    <name evidence="2" type="ORF">HNR23_002018</name>
</gene>
<comment type="caution">
    <text evidence="2">The sequence shown here is derived from an EMBL/GenBank/DDBJ whole genome shotgun (WGS) entry which is preliminary data.</text>
</comment>
<sequence length="236" mass="25612">MPLDDAVAARLDRFLHFTPAGMVADTGKALLVAGDYDGAPAVAKLLTDHAQMWRRRFAAETRAYEVAADHPPPVGAPRLLAADTEAGILILQHMSGRPAATERHPAAPLPPRSSAAVVGAADAVAAWSPPTEAFTPVFGYPQRFTRYGPAGYGLLTQEDVRRLTLIYTALAEVQGVWVVAHGDALPANIHIDGSMVMMLDWEWAGLYLPGWDHALLWDSNHDTWKLVARHHGYDTP</sequence>
<proteinExistence type="predicted"/>
<evidence type="ECO:0000259" key="1">
    <source>
        <dbReference type="Pfam" id="PF01636"/>
    </source>
</evidence>
<dbReference type="SUPFAM" id="SSF56112">
    <property type="entry name" value="Protein kinase-like (PK-like)"/>
    <property type="match status" value="1"/>
</dbReference>
<dbReference type="Gene3D" id="3.90.1200.10">
    <property type="match status" value="1"/>
</dbReference>
<name>A0A7W9YH01_9ACTN</name>
<dbReference type="InterPro" id="IPR002575">
    <property type="entry name" value="Aminoglycoside_PTrfase"/>
</dbReference>
<organism evidence="2 3">
    <name type="scientific">Nocardiopsis mwathae</name>
    <dbReference type="NCBI Taxonomy" id="1472723"/>
    <lineage>
        <taxon>Bacteria</taxon>
        <taxon>Bacillati</taxon>
        <taxon>Actinomycetota</taxon>
        <taxon>Actinomycetes</taxon>
        <taxon>Streptosporangiales</taxon>
        <taxon>Nocardiopsidaceae</taxon>
        <taxon>Nocardiopsis</taxon>
    </lineage>
</organism>
<accession>A0A7W9YH01</accession>
<feature type="domain" description="Aminoglycoside phosphotransferase" evidence="1">
    <location>
        <begin position="47"/>
        <end position="219"/>
    </location>
</feature>
<dbReference type="Proteomes" id="UP000546642">
    <property type="component" value="Unassembled WGS sequence"/>
</dbReference>